<dbReference type="GO" id="GO:0042285">
    <property type="term" value="F:xylosyltransferase activity"/>
    <property type="evidence" value="ECO:0007669"/>
    <property type="project" value="TreeGrafter"/>
</dbReference>
<keyword evidence="9" id="KW-0325">Glycoprotein</keyword>
<dbReference type="SUPFAM" id="SSF53448">
    <property type="entry name" value="Nucleotide-diphospho-sugar transferases"/>
    <property type="match status" value="1"/>
</dbReference>
<dbReference type="InterPro" id="IPR029044">
    <property type="entry name" value="Nucleotide-diphossugar_trans"/>
</dbReference>
<organism evidence="14 15">
    <name type="scientific">Rhododendron williamsianum</name>
    <dbReference type="NCBI Taxonomy" id="262921"/>
    <lineage>
        <taxon>Eukaryota</taxon>
        <taxon>Viridiplantae</taxon>
        <taxon>Streptophyta</taxon>
        <taxon>Embryophyta</taxon>
        <taxon>Tracheophyta</taxon>
        <taxon>Spermatophyta</taxon>
        <taxon>Magnoliopsida</taxon>
        <taxon>eudicotyledons</taxon>
        <taxon>Gunneridae</taxon>
        <taxon>Pentapetalae</taxon>
        <taxon>asterids</taxon>
        <taxon>Ericales</taxon>
        <taxon>Ericaceae</taxon>
        <taxon>Ericoideae</taxon>
        <taxon>Rhodoreae</taxon>
        <taxon>Rhododendron</taxon>
    </lineage>
</organism>
<dbReference type="InterPro" id="IPR005027">
    <property type="entry name" value="Glyco_trans_43"/>
</dbReference>
<evidence type="ECO:0000256" key="10">
    <source>
        <dbReference type="ARBA" id="ARBA00023316"/>
    </source>
</evidence>
<evidence type="ECO:0000256" key="11">
    <source>
        <dbReference type="PIRSR" id="PIRSR605027-4"/>
    </source>
</evidence>
<dbReference type="GO" id="GO:0009834">
    <property type="term" value="P:plant-type secondary cell wall biogenesis"/>
    <property type="evidence" value="ECO:0007669"/>
    <property type="project" value="TreeGrafter"/>
</dbReference>
<comment type="function">
    <text evidence="12">Involved in the synthesis of glucuronoxylan hemicellulose in secondary cell walls.</text>
</comment>
<evidence type="ECO:0000256" key="6">
    <source>
        <dbReference type="ARBA" id="ARBA00022989"/>
    </source>
</evidence>
<name>A0A6A4KQB5_9ERIC</name>
<comment type="caution">
    <text evidence="14">The sequence shown here is derived from an EMBL/GenBank/DDBJ whole genome shotgun (WGS) entry which is preliminary data.</text>
</comment>
<protein>
    <recommendedName>
        <fullName evidence="12">Glycosyltransferases</fullName>
        <ecNumber evidence="12">2.4.-.-</ecNumber>
    </recommendedName>
</protein>
<feature type="region of interest" description="Disordered" evidence="13">
    <location>
        <begin position="68"/>
        <end position="99"/>
    </location>
</feature>
<sequence>MGTAERSRKKVLLYRKAIVHFLLCFVMGFFTGFAPTGKSSIFSTSPPPVLPSNRSAFSPAQTGELLLEERTEESGTFNRKLDESEGENSSKEEEKEEEKEEDLIPRRLIILVTPTRMNDRLREVNLRRLSNTLRLVPPPFLWVVVEQKSDSSEVSEILRKTGIMYRHVVFRENFTDPEVEMDHQRNLALNHIEHHRLSGIVHFAGLSNVYDLQVFGTWPMAIVSANSKKVIIEGPVCDSSEVVGWHLRKMSNLTETKSSPVHISSFAFNSSVLWDPERWGRLSSVQGTTQWFSVSILISLSKYIYLRSPFFFGKKNELQNTIKFVKKEVLEEETKLIGIPPEGCSKIMLWNVQIATGTTPNNTLPGTRPYSTGQR</sequence>
<comment type="similarity">
    <text evidence="2 12">Belongs to the glycosyltransferase 43 family.</text>
</comment>
<keyword evidence="7 12" id="KW-0333">Golgi apparatus</keyword>
<dbReference type="GO" id="GO:0015018">
    <property type="term" value="F:galactosylgalactosylxylosylprotein 3-beta-glucuronosyltransferase activity"/>
    <property type="evidence" value="ECO:0007669"/>
    <property type="project" value="InterPro"/>
</dbReference>
<dbReference type="PANTHER" id="PTHR10896:SF59">
    <property type="entry name" value="BETA-1,4-XYLOSYLTRANSFERASE IRX9"/>
    <property type="match status" value="1"/>
</dbReference>
<keyword evidence="4 12" id="KW-0812">Transmembrane</keyword>
<evidence type="ECO:0000313" key="14">
    <source>
        <dbReference type="EMBL" id="KAE9447925.1"/>
    </source>
</evidence>
<feature type="site" description="Interaction with galactose moiety of substrate glycoprotein" evidence="11">
    <location>
        <position position="233"/>
    </location>
</feature>
<dbReference type="GO" id="GO:0000139">
    <property type="term" value="C:Golgi membrane"/>
    <property type="evidence" value="ECO:0007669"/>
    <property type="project" value="UniProtKB-SubCell"/>
</dbReference>
<reference evidence="14 15" key="1">
    <citation type="journal article" date="2019" name="Genome Biol. Evol.">
        <title>The Rhododendron genome and chromosomal organization provide insight into shared whole-genome duplications across the heath family (Ericaceae).</title>
        <authorList>
            <person name="Soza V.L."/>
            <person name="Lindsley D."/>
            <person name="Waalkes A."/>
            <person name="Ramage E."/>
            <person name="Patwardhan R.P."/>
            <person name="Burton J.N."/>
            <person name="Adey A."/>
            <person name="Kumar A."/>
            <person name="Qiu R."/>
            <person name="Shendure J."/>
            <person name="Hall B."/>
        </authorList>
    </citation>
    <scope>NUCLEOTIDE SEQUENCE [LARGE SCALE GENOMIC DNA]</scope>
    <source>
        <strain evidence="14">RSF 1966-606</strain>
    </source>
</reference>
<evidence type="ECO:0000256" key="9">
    <source>
        <dbReference type="ARBA" id="ARBA00023180"/>
    </source>
</evidence>
<dbReference type="Pfam" id="PF03360">
    <property type="entry name" value="Glyco_transf_43"/>
    <property type="match status" value="1"/>
</dbReference>
<evidence type="ECO:0000256" key="12">
    <source>
        <dbReference type="RuleBase" id="RU363127"/>
    </source>
</evidence>
<evidence type="ECO:0000313" key="15">
    <source>
        <dbReference type="Proteomes" id="UP000428333"/>
    </source>
</evidence>
<evidence type="ECO:0000256" key="2">
    <source>
        <dbReference type="ARBA" id="ARBA00007706"/>
    </source>
</evidence>
<proteinExistence type="inferred from homology"/>
<dbReference type="GO" id="GO:0010417">
    <property type="term" value="P:glucuronoxylan biosynthetic process"/>
    <property type="evidence" value="ECO:0007669"/>
    <property type="project" value="TreeGrafter"/>
</dbReference>
<evidence type="ECO:0000256" key="8">
    <source>
        <dbReference type="ARBA" id="ARBA00023136"/>
    </source>
</evidence>
<evidence type="ECO:0000256" key="5">
    <source>
        <dbReference type="ARBA" id="ARBA00022968"/>
    </source>
</evidence>
<evidence type="ECO:0000256" key="4">
    <source>
        <dbReference type="ARBA" id="ARBA00022692"/>
    </source>
</evidence>
<keyword evidence="10 12" id="KW-0961">Cell wall biogenesis/degradation</keyword>
<keyword evidence="8 12" id="KW-0472">Membrane</keyword>
<dbReference type="OrthoDB" id="675023at2759"/>
<keyword evidence="6 12" id="KW-1133">Transmembrane helix</keyword>
<keyword evidence="15" id="KW-1185">Reference proteome</keyword>
<dbReference type="AlphaFoldDB" id="A0A6A4KQB5"/>
<feature type="non-terminal residue" evidence="14">
    <location>
        <position position="1"/>
    </location>
</feature>
<dbReference type="PANTHER" id="PTHR10896">
    <property type="entry name" value="GALACTOSYLGALACTOSYLXYLOSYLPROTEIN 3-BETA-GLUCURONOSYLTRANSFERASE BETA-1,3-GLUCURONYLTRANSFERASE"/>
    <property type="match status" value="1"/>
</dbReference>
<feature type="transmembrane region" description="Helical" evidence="12">
    <location>
        <begin position="12"/>
        <end position="34"/>
    </location>
</feature>
<dbReference type="GO" id="GO:0071555">
    <property type="term" value="P:cell wall organization"/>
    <property type="evidence" value="ECO:0007669"/>
    <property type="project" value="UniProtKB-KW"/>
</dbReference>
<dbReference type="Gene3D" id="3.90.550.10">
    <property type="entry name" value="Spore Coat Polysaccharide Biosynthesis Protein SpsA, Chain A"/>
    <property type="match status" value="1"/>
</dbReference>
<gene>
    <name evidence="14" type="ORF">C3L33_20187</name>
</gene>
<keyword evidence="3 12" id="KW-0808">Transferase</keyword>
<evidence type="ECO:0000256" key="3">
    <source>
        <dbReference type="ARBA" id="ARBA00022679"/>
    </source>
</evidence>
<evidence type="ECO:0000256" key="7">
    <source>
        <dbReference type="ARBA" id="ARBA00023034"/>
    </source>
</evidence>
<feature type="compositionally biased region" description="Basic and acidic residues" evidence="13">
    <location>
        <begin position="68"/>
        <end position="93"/>
    </location>
</feature>
<accession>A0A6A4KQB5</accession>
<dbReference type="EC" id="2.4.-.-" evidence="12"/>
<comment type="subcellular location">
    <subcellularLocation>
        <location evidence="1 12">Golgi apparatus membrane</location>
        <topology evidence="1 12">Single-pass type II membrane protein</topology>
    </subcellularLocation>
</comment>
<evidence type="ECO:0000256" key="13">
    <source>
        <dbReference type="SAM" id="MobiDB-lite"/>
    </source>
</evidence>
<keyword evidence="5 12" id="KW-0735">Signal-anchor</keyword>
<evidence type="ECO:0000256" key="1">
    <source>
        <dbReference type="ARBA" id="ARBA00004323"/>
    </source>
</evidence>
<dbReference type="EMBL" id="QEFC01003472">
    <property type="protein sequence ID" value="KAE9447925.1"/>
    <property type="molecule type" value="Genomic_DNA"/>
</dbReference>
<dbReference type="Proteomes" id="UP000428333">
    <property type="component" value="Linkage Group LG12"/>
</dbReference>